<comment type="similarity">
    <text evidence="1 4">Belongs to the short-chain dehydrogenases/reductases (SDR) family.</text>
</comment>
<organism evidence="5 6">
    <name type="scientific">Taxus chinensis</name>
    <name type="common">Chinese yew</name>
    <name type="synonym">Taxus wallichiana var. chinensis</name>
    <dbReference type="NCBI Taxonomy" id="29808"/>
    <lineage>
        <taxon>Eukaryota</taxon>
        <taxon>Viridiplantae</taxon>
        <taxon>Streptophyta</taxon>
        <taxon>Embryophyta</taxon>
        <taxon>Tracheophyta</taxon>
        <taxon>Spermatophyta</taxon>
        <taxon>Pinopsida</taxon>
        <taxon>Pinidae</taxon>
        <taxon>Conifers II</taxon>
        <taxon>Cupressales</taxon>
        <taxon>Taxaceae</taxon>
        <taxon>Taxus</taxon>
    </lineage>
</organism>
<dbReference type="EMBL" id="JAHRHJ020000011">
    <property type="protein sequence ID" value="KAH9295771.1"/>
    <property type="molecule type" value="Genomic_DNA"/>
</dbReference>
<accession>A0AA38CAL7</accession>
<dbReference type="GO" id="GO:0016020">
    <property type="term" value="C:membrane"/>
    <property type="evidence" value="ECO:0007669"/>
    <property type="project" value="TreeGrafter"/>
</dbReference>
<dbReference type="Gene3D" id="3.40.50.720">
    <property type="entry name" value="NAD(P)-binding Rossmann-like Domain"/>
    <property type="match status" value="1"/>
</dbReference>
<evidence type="ECO:0000256" key="2">
    <source>
        <dbReference type="ARBA" id="ARBA00022857"/>
    </source>
</evidence>
<dbReference type="PRINTS" id="PR00080">
    <property type="entry name" value="SDRFAMILY"/>
</dbReference>
<keyword evidence="6" id="KW-1185">Reference proteome</keyword>
<evidence type="ECO:0000256" key="3">
    <source>
        <dbReference type="ARBA" id="ARBA00023002"/>
    </source>
</evidence>
<name>A0AA38CAL7_TAXCH</name>
<feature type="non-terminal residue" evidence="5">
    <location>
        <position position="1"/>
    </location>
</feature>
<evidence type="ECO:0000313" key="5">
    <source>
        <dbReference type="EMBL" id="KAH9295771.1"/>
    </source>
</evidence>
<dbReference type="AlphaFoldDB" id="A0AA38CAL7"/>
<protein>
    <recommendedName>
        <fullName evidence="7">(+)-neomenthol dehydrogenase</fullName>
    </recommendedName>
</protein>
<dbReference type="GO" id="GO:0016491">
    <property type="term" value="F:oxidoreductase activity"/>
    <property type="evidence" value="ECO:0007669"/>
    <property type="project" value="UniProtKB-KW"/>
</dbReference>
<keyword evidence="3" id="KW-0560">Oxidoreductase</keyword>
<dbReference type="PANTHER" id="PTHR43490:SF73">
    <property type="entry name" value="OS07G0685800 PROTEIN"/>
    <property type="match status" value="1"/>
</dbReference>
<gene>
    <name evidence="5" type="ORF">KI387_039359</name>
</gene>
<dbReference type="Proteomes" id="UP000824469">
    <property type="component" value="Unassembled WGS sequence"/>
</dbReference>
<evidence type="ECO:0000256" key="1">
    <source>
        <dbReference type="ARBA" id="ARBA00006484"/>
    </source>
</evidence>
<evidence type="ECO:0008006" key="7">
    <source>
        <dbReference type="Google" id="ProtNLM"/>
    </source>
</evidence>
<dbReference type="InterPro" id="IPR002347">
    <property type="entry name" value="SDR_fam"/>
</dbReference>
<dbReference type="Pfam" id="PF00106">
    <property type="entry name" value="adh_short"/>
    <property type="match status" value="1"/>
</dbReference>
<proteinExistence type="inferred from homology"/>
<evidence type="ECO:0000256" key="4">
    <source>
        <dbReference type="RuleBase" id="RU000363"/>
    </source>
</evidence>
<sequence length="318" mass="35094">WWNEDTLVVVTGANKGIGFAIVRQLAENGIRVILTARDGERGKAAAMKINEQGFHNVVFHQLDVKDAISVQGFAKWVTEHYGKLDILVNNAGMSGVAIDYNILNTDKTNLSRLFTHPGSKIEGMSETYESSKECFEINYYGTKRMVEAVLPLLKLAGEGGGRIVNVSSIAGVLEYIPNETLRQQLSNLHDLSEEKIDGFVLRFLKDFQQGLVKIEGWPHSFSAYFVSKAAVNAYTRILADQHPDMYINCVHPGFVMTDMSFNIGKLSTDEGAKGPVMVALLPPGSPSGQYYDEMEIASFYDLPSKAKKPLAISPPRSV</sequence>
<dbReference type="PRINTS" id="PR00081">
    <property type="entry name" value="GDHRDH"/>
</dbReference>
<evidence type="ECO:0000313" key="6">
    <source>
        <dbReference type="Proteomes" id="UP000824469"/>
    </source>
</evidence>
<comment type="caution">
    <text evidence="5">The sequence shown here is derived from an EMBL/GenBank/DDBJ whole genome shotgun (WGS) entry which is preliminary data.</text>
</comment>
<dbReference type="PANTHER" id="PTHR43490">
    <property type="entry name" value="(+)-NEOMENTHOL DEHYDROGENASE"/>
    <property type="match status" value="1"/>
</dbReference>
<dbReference type="OMA" id="MEIASFY"/>
<keyword evidence="2" id="KW-0521">NADP</keyword>
<dbReference type="SUPFAM" id="SSF51735">
    <property type="entry name" value="NAD(P)-binding Rossmann-fold domains"/>
    <property type="match status" value="1"/>
</dbReference>
<reference evidence="5 6" key="1">
    <citation type="journal article" date="2021" name="Nat. Plants">
        <title>The Taxus genome provides insights into paclitaxel biosynthesis.</title>
        <authorList>
            <person name="Xiong X."/>
            <person name="Gou J."/>
            <person name="Liao Q."/>
            <person name="Li Y."/>
            <person name="Zhou Q."/>
            <person name="Bi G."/>
            <person name="Li C."/>
            <person name="Du R."/>
            <person name="Wang X."/>
            <person name="Sun T."/>
            <person name="Guo L."/>
            <person name="Liang H."/>
            <person name="Lu P."/>
            <person name="Wu Y."/>
            <person name="Zhang Z."/>
            <person name="Ro D.K."/>
            <person name="Shang Y."/>
            <person name="Huang S."/>
            <person name="Yan J."/>
        </authorList>
    </citation>
    <scope>NUCLEOTIDE SEQUENCE [LARGE SCALE GENOMIC DNA]</scope>
    <source>
        <strain evidence="5">Ta-2019</strain>
    </source>
</reference>
<dbReference type="InterPro" id="IPR036291">
    <property type="entry name" value="NAD(P)-bd_dom_sf"/>
</dbReference>